<comment type="caution">
    <text evidence="1">The sequence shown here is derived from an EMBL/GenBank/DDBJ whole genome shotgun (WGS) entry which is preliminary data.</text>
</comment>
<reference evidence="1" key="1">
    <citation type="submission" date="2023-05" db="EMBL/GenBank/DDBJ databases">
        <authorList>
            <person name="Stuckert A."/>
        </authorList>
    </citation>
    <scope>NUCLEOTIDE SEQUENCE</scope>
</reference>
<dbReference type="Proteomes" id="UP001162483">
    <property type="component" value="Unassembled WGS sequence"/>
</dbReference>
<evidence type="ECO:0000313" key="2">
    <source>
        <dbReference type="Proteomes" id="UP001162483"/>
    </source>
</evidence>
<dbReference type="Pfam" id="PF15001">
    <property type="entry name" value="AP-5_subunit_s1"/>
    <property type="match status" value="1"/>
</dbReference>
<sequence>MVHGFVIHTVGAGPGEGPELCRVLYSHLFGCNLLEERLRADEVAVEKDRARRMDQIAVVARQTESMCLLRRQVSGRPASDFVIQSVDEPVTLNEEEVGMYGLGAGDPFPHEMTVLWMGVFSLGFSLICDSLDNLTLAESTLRMLVRYLVDALKLLTNSTNVILRADKIHLSLDRFIPQGHLLFLSHQASQALEKELNSSMIQ</sequence>
<evidence type="ECO:0008006" key="3">
    <source>
        <dbReference type="Google" id="ProtNLM"/>
    </source>
</evidence>
<dbReference type="EMBL" id="CATNWA010003435">
    <property type="protein sequence ID" value="CAI9545382.1"/>
    <property type="molecule type" value="Genomic_DNA"/>
</dbReference>
<accession>A0ABN9BCR0</accession>
<name>A0ABN9BCR0_9NEOB</name>
<keyword evidence="2" id="KW-1185">Reference proteome</keyword>
<evidence type="ECO:0000313" key="1">
    <source>
        <dbReference type="EMBL" id="CAI9545382.1"/>
    </source>
</evidence>
<gene>
    <name evidence="1" type="ORF">SPARVUS_LOCUS2645162</name>
</gene>
<proteinExistence type="predicted"/>
<dbReference type="PANTHER" id="PTHR16120">
    <property type="entry name" value="AP-5 COMPLEX SUBUNIT SIGMA-1"/>
    <property type="match status" value="1"/>
</dbReference>
<dbReference type="PANTHER" id="PTHR16120:SF0">
    <property type="entry name" value="AP-5 COMPLEX SUBUNIT SIGMA-1"/>
    <property type="match status" value="1"/>
</dbReference>
<organism evidence="1 2">
    <name type="scientific">Staurois parvus</name>
    <dbReference type="NCBI Taxonomy" id="386267"/>
    <lineage>
        <taxon>Eukaryota</taxon>
        <taxon>Metazoa</taxon>
        <taxon>Chordata</taxon>
        <taxon>Craniata</taxon>
        <taxon>Vertebrata</taxon>
        <taxon>Euteleostomi</taxon>
        <taxon>Amphibia</taxon>
        <taxon>Batrachia</taxon>
        <taxon>Anura</taxon>
        <taxon>Neobatrachia</taxon>
        <taxon>Ranoidea</taxon>
        <taxon>Ranidae</taxon>
        <taxon>Staurois</taxon>
    </lineage>
</organism>
<protein>
    <recommendedName>
        <fullName evidence="3">AP-5 complex subunit sigma-1</fullName>
    </recommendedName>
</protein>
<dbReference type="InterPro" id="IPR029392">
    <property type="entry name" value="AP-5_subunit_s1"/>
</dbReference>